<evidence type="ECO:0000256" key="8">
    <source>
        <dbReference type="ARBA" id="ARBA00023306"/>
    </source>
</evidence>
<dbReference type="PROSITE" id="PS51898">
    <property type="entry name" value="TYR_RECOMBINASE"/>
    <property type="match status" value="1"/>
</dbReference>
<dbReference type="GO" id="GO:0006313">
    <property type="term" value="P:DNA transposition"/>
    <property type="evidence" value="ECO:0007669"/>
    <property type="project" value="UniProtKB-UniRule"/>
</dbReference>
<reference evidence="12 13" key="1">
    <citation type="submission" date="2020-07" db="EMBL/GenBank/DDBJ databases">
        <title>Roseicoccus Jingziensis gen. nov., sp. nov., isolated from coastal seawater.</title>
        <authorList>
            <person name="Feng X."/>
        </authorList>
    </citation>
    <scope>NUCLEOTIDE SEQUENCE [LARGE SCALE GENOMIC DNA]</scope>
    <source>
        <strain evidence="12 13">N1E253</strain>
    </source>
</reference>
<dbReference type="SUPFAM" id="SSF56349">
    <property type="entry name" value="DNA breaking-rejoining enzymes"/>
    <property type="match status" value="1"/>
</dbReference>
<protein>
    <recommendedName>
        <fullName evidence="9">Tyrosine recombinase XerC</fullName>
    </recommendedName>
</protein>
<keyword evidence="5 9" id="KW-0229">DNA integration</keyword>
<evidence type="ECO:0000256" key="5">
    <source>
        <dbReference type="ARBA" id="ARBA00022908"/>
    </source>
</evidence>
<dbReference type="GO" id="GO:0003677">
    <property type="term" value="F:DNA binding"/>
    <property type="evidence" value="ECO:0007669"/>
    <property type="project" value="UniProtKB-UniRule"/>
</dbReference>
<feature type="domain" description="Core-binding (CB)" evidence="11">
    <location>
        <begin position="1"/>
        <end position="85"/>
    </location>
</feature>
<gene>
    <name evidence="9" type="primary">xerC</name>
    <name evidence="12" type="ORF">HW115_14925</name>
</gene>
<dbReference type="Pfam" id="PF00589">
    <property type="entry name" value="Phage_integrase"/>
    <property type="match status" value="1"/>
</dbReference>
<feature type="active site" evidence="9">
    <location>
        <position position="244"/>
    </location>
</feature>
<feature type="domain" description="Tyr recombinase" evidence="10">
    <location>
        <begin position="106"/>
        <end position="289"/>
    </location>
</feature>
<accession>A0A851GP66</accession>
<dbReference type="InterPro" id="IPR004107">
    <property type="entry name" value="Integrase_SAM-like_N"/>
</dbReference>
<comment type="subunit">
    <text evidence="9">Forms a cyclic heterotetrameric complex composed of two molecules of XerC and two molecules of XerD.</text>
</comment>
<dbReference type="InterPro" id="IPR013762">
    <property type="entry name" value="Integrase-like_cat_sf"/>
</dbReference>
<dbReference type="PROSITE" id="PS51900">
    <property type="entry name" value="CB"/>
    <property type="match status" value="1"/>
</dbReference>
<keyword evidence="3 9" id="KW-0132">Cell division</keyword>
<dbReference type="AlphaFoldDB" id="A0A851GP66"/>
<evidence type="ECO:0000256" key="2">
    <source>
        <dbReference type="ARBA" id="ARBA00022490"/>
    </source>
</evidence>
<dbReference type="EMBL" id="JACBAZ010000006">
    <property type="protein sequence ID" value="NWK56915.1"/>
    <property type="molecule type" value="Genomic_DNA"/>
</dbReference>
<dbReference type="GO" id="GO:0005737">
    <property type="term" value="C:cytoplasm"/>
    <property type="evidence" value="ECO:0007669"/>
    <property type="project" value="UniProtKB-SubCell"/>
</dbReference>
<dbReference type="RefSeq" id="WP_178933745.1">
    <property type="nucleotide sequence ID" value="NZ_JACBAZ010000006.1"/>
</dbReference>
<dbReference type="GO" id="GO:0007059">
    <property type="term" value="P:chromosome segregation"/>
    <property type="evidence" value="ECO:0007669"/>
    <property type="project" value="UniProtKB-UniRule"/>
</dbReference>
<evidence type="ECO:0000256" key="7">
    <source>
        <dbReference type="ARBA" id="ARBA00023172"/>
    </source>
</evidence>
<dbReference type="PANTHER" id="PTHR30349:SF81">
    <property type="entry name" value="TYROSINE RECOMBINASE XERC"/>
    <property type="match status" value="1"/>
</dbReference>
<dbReference type="Gene3D" id="1.10.150.130">
    <property type="match status" value="1"/>
</dbReference>
<dbReference type="PANTHER" id="PTHR30349">
    <property type="entry name" value="PHAGE INTEGRASE-RELATED"/>
    <property type="match status" value="1"/>
</dbReference>
<dbReference type="CDD" id="cd00798">
    <property type="entry name" value="INT_XerDC_C"/>
    <property type="match status" value="1"/>
</dbReference>
<keyword evidence="2 9" id="KW-0963">Cytoplasm</keyword>
<name>A0A851GP66_9BACT</name>
<comment type="similarity">
    <text evidence="9">Belongs to the 'phage' integrase family. XerC subfamily.</text>
</comment>
<keyword evidence="13" id="KW-1185">Reference proteome</keyword>
<sequence length="295" mass="32906">MTIQVDSFLLYIATERGLSTAYQLSVRQSLDALLDWVKAKGVSDWNELGTDELTSFLSDQKDRGLSAASLRIAVVHLKIFFRYLASKKVILADPAEPLMPVRGGVHLPETLNEQDVKRLLESVDQSKILGRRDLAILEVFYASGLRLSELCGARLEHLDLEEGFVRVTGKGNKTRLVPVGGKARAAVSDYLHNERPSLVKPKTSSWVFLSIRGGKLSPERVREIVKQRAAAAGIEQTVYPHLLRHSFATHLLQNGADLRVIQDMLGHADIATTQIYTHVDQKGLKSMHRQFHPRG</sequence>
<keyword evidence="4 9" id="KW-0159">Chromosome partition</keyword>
<comment type="function">
    <text evidence="9">Site-specific tyrosine recombinase, which acts by catalyzing the cutting and rejoining of the recombining DNA molecules. The XerC-XerD complex is essential to convert dimers of the bacterial chromosome into monomers to permit their segregation at cell division. It also contributes to the segregational stability of plasmids.</text>
</comment>
<feature type="active site" evidence="9">
    <location>
        <position position="170"/>
    </location>
</feature>
<evidence type="ECO:0000259" key="10">
    <source>
        <dbReference type="PROSITE" id="PS51898"/>
    </source>
</evidence>
<comment type="caution">
    <text evidence="12">The sequence shown here is derived from an EMBL/GenBank/DDBJ whole genome shotgun (WGS) entry which is preliminary data.</text>
</comment>
<evidence type="ECO:0000256" key="4">
    <source>
        <dbReference type="ARBA" id="ARBA00022829"/>
    </source>
</evidence>
<dbReference type="Gene3D" id="1.10.443.10">
    <property type="entry name" value="Intergrase catalytic core"/>
    <property type="match status" value="1"/>
</dbReference>
<dbReference type="InterPro" id="IPR023009">
    <property type="entry name" value="Tyrosine_recombinase_XerC/XerD"/>
</dbReference>
<dbReference type="GO" id="GO:0051301">
    <property type="term" value="P:cell division"/>
    <property type="evidence" value="ECO:0007669"/>
    <property type="project" value="UniProtKB-KW"/>
</dbReference>
<dbReference type="InterPro" id="IPR011010">
    <property type="entry name" value="DNA_brk_join_enz"/>
</dbReference>
<dbReference type="GO" id="GO:0009037">
    <property type="term" value="F:tyrosine-based site-specific recombinase activity"/>
    <property type="evidence" value="ECO:0007669"/>
    <property type="project" value="UniProtKB-UniRule"/>
</dbReference>
<evidence type="ECO:0000313" key="13">
    <source>
        <dbReference type="Proteomes" id="UP000557872"/>
    </source>
</evidence>
<dbReference type="InterPro" id="IPR002104">
    <property type="entry name" value="Integrase_catalytic"/>
</dbReference>
<keyword evidence="6 9" id="KW-0238">DNA-binding</keyword>
<dbReference type="Proteomes" id="UP000557872">
    <property type="component" value="Unassembled WGS sequence"/>
</dbReference>
<dbReference type="HAMAP" id="MF_01808">
    <property type="entry name" value="Recomb_XerC_XerD"/>
    <property type="match status" value="1"/>
</dbReference>
<evidence type="ECO:0000256" key="1">
    <source>
        <dbReference type="ARBA" id="ARBA00004496"/>
    </source>
</evidence>
<keyword evidence="8 9" id="KW-0131">Cell cycle</keyword>
<comment type="subcellular location">
    <subcellularLocation>
        <location evidence="1 9">Cytoplasm</location>
    </subcellularLocation>
</comment>
<feature type="active site" evidence="9">
    <location>
        <position position="146"/>
    </location>
</feature>
<feature type="active site" evidence="9">
    <location>
        <position position="267"/>
    </location>
</feature>
<dbReference type="SUPFAM" id="SSF47823">
    <property type="entry name" value="lambda integrase-like, N-terminal domain"/>
    <property type="match status" value="1"/>
</dbReference>
<evidence type="ECO:0000313" key="12">
    <source>
        <dbReference type="EMBL" id="NWK56915.1"/>
    </source>
</evidence>
<dbReference type="InterPro" id="IPR010998">
    <property type="entry name" value="Integrase_recombinase_N"/>
</dbReference>
<feature type="active site" description="O-(3'-phospho-DNA)-tyrosine intermediate" evidence="9">
    <location>
        <position position="276"/>
    </location>
</feature>
<organism evidence="12 13">
    <name type="scientific">Oceaniferula marina</name>
    <dbReference type="NCBI Taxonomy" id="2748318"/>
    <lineage>
        <taxon>Bacteria</taxon>
        <taxon>Pseudomonadati</taxon>
        <taxon>Verrucomicrobiota</taxon>
        <taxon>Verrucomicrobiia</taxon>
        <taxon>Verrucomicrobiales</taxon>
        <taxon>Verrucomicrobiaceae</taxon>
        <taxon>Oceaniferula</taxon>
    </lineage>
</organism>
<dbReference type="Pfam" id="PF02899">
    <property type="entry name" value="Phage_int_SAM_1"/>
    <property type="match status" value="1"/>
</dbReference>
<evidence type="ECO:0000256" key="6">
    <source>
        <dbReference type="ARBA" id="ARBA00023125"/>
    </source>
</evidence>
<feature type="active site" evidence="9">
    <location>
        <position position="241"/>
    </location>
</feature>
<dbReference type="InterPro" id="IPR044068">
    <property type="entry name" value="CB"/>
</dbReference>
<dbReference type="InterPro" id="IPR050090">
    <property type="entry name" value="Tyrosine_recombinase_XerCD"/>
</dbReference>
<dbReference type="NCBIfam" id="NF001399">
    <property type="entry name" value="PRK00283.1"/>
    <property type="match status" value="1"/>
</dbReference>
<keyword evidence="7 9" id="KW-0233">DNA recombination</keyword>
<evidence type="ECO:0000259" key="11">
    <source>
        <dbReference type="PROSITE" id="PS51900"/>
    </source>
</evidence>
<proteinExistence type="inferred from homology"/>
<evidence type="ECO:0000256" key="9">
    <source>
        <dbReference type="HAMAP-Rule" id="MF_01808"/>
    </source>
</evidence>
<evidence type="ECO:0000256" key="3">
    <source>
        <dbReference type="ARBA" id="ARBA00022618"/>
    </source>
</evidence>